<protein>
    <recommendedName>
        <fullName evidence="4">Prepilin-type N-terminal cleavage/methylation domain-containing protein</fullName>
    </recommendedName>
</protein>
<reference evidence="2 3" key="1">
    <citation type="journal article" date="2015" name="Nature">
        <title>rRNA introns, odd ribosomes, and small enigmatic genomes across a large radiation of phyla.</title>
        <authorList>
            <person name="Brown C.T."/>
            <person name="Hug L.A."/>
            <person name="Thomas B.C."/>
            <person name="Sharon I."/>
            <person name="Castelle C.J."/>
            <person name="Singh A."/>
            <person name="Wilkins M.J."/>
            <person name="Williams K.H."/>
            <person name="Banfield J.F."/>
        </authorList>
    </citation>
    <scope>NUCLEOTIDE SEQUENCE [LARGE SCALE GENOMIC DNA]</scope>
</reference>
<keyword evidence="1" id="KW-0812">Transmembrane</keyword>
<evidence type="ECO:0008006" key="4">
    <source>
        <dbReference type="Google" id="ProtNLM"/>
    </source>
</evidence>
<evidence type="ECO:0000256" key="1">
    <source>
        <dbReference type="SAM" id="Phobius"/>
    </source>
</evidence>
<keyword evidence="1" id="KW-0472">Membrane</keyword>
<evidence type="ECO:0000313" key="2">
    <source>
        <dbReference type="EMBL" id="KKU04290.1"/>
    </source>
</evidence>
<dbReference type="AlphaFoldDB" id="A0A0G1Q6S5"/>
<proteinExistence type="predicted"/>
<comment type="caution">
    <text evidence="2">The sequence shown here is derived from an EMBL/GenBank/DDBJ whole genome shotgun (WGS) entry which is preliminary data.</text>
</comment>
<dbReference type="EMBL" id="LCKT01000023">
    <property type="protein sequence ID" value="KKU04290.1"/>
    <property type="molecule type" value="Genomic_DNA"/>
</dbReference>
<gene>
    <name evidence="2" type="ORF">UX06_C0023G0005</name>
</gene>
<keyword evidence="1" id="KW-1133">Transmembrane helix</keyword>
<organism evidence="2 3">
    <name type="scientific">Candidatus Giovannonibacteria bacterium GW2011_GWA2_45_21</name>
    <dbReference type="NCBI Taxonomy" id="1618649"/>
    <lineage>
        <taxon>Bacteria</taxon>
        <taxon>Candidatus Giovannoniibacteriota</taxon>
    </lineage>
</organism>
<name>A0A0G1Q6S5_9BACT</name>
<feature type="transmembrane region" description="Helical" evidence="1">
    <location>
        <begin position="12"/>
        <end position="37"/>
    </location>
</feature>
<sequence length="160" mass="17674">MIKNEEKKNGISLVEVIVGAAITTLILSGLIAAYQLYFKTALANLRQVEAAFLTEEGAETLRFLRDGSWSNLSSLTAGATYYLTFYNGNWQATTSNIFVDGIFERKFVLTNVYRDGNDDIAPTGTLDLNTKKAVITLAWNNGLATTSKSLEFYLTNFFGD</sequence>
<evidence type="ECO:0000313" key="3">
    <source>
        <dbReference type="Proteomes" id="UP000034696"/>
    </source>
</evidence>
<accession>A0A0G1Q6S5</accession>
<dbReference type="Proteomes" id="UP000034696">
    <property type="component" value="Unassembled WGS sequence"/>
</dbReference>